<dbReference type="PANTHER" id="PTHR21248">
    <property type="entry name" value="CARDIOLIPIN SYNTHASE"/>
    <property type="match status" value="1"/>
</dbReference>
<dbReference type="AlphaFoldDB" id="A0A2P7NU03"/>
<dbReference type="InterPro" id="IPR001736">
    <property type="entry name" value="PLipase_D/transphosphatidylase"/>
</dbReference>
<feature type="non-terminal residue" evidence="2">
    <location>
        <position position="1"/>
    </location>
</feature>
<dbReference type="Pfam" id="PF13091">
    <property type="entry name" value="PLDc_2"/>
    <property type="match status" value="1"/>
</dbReference>
<keyword evidence="3" id="KW-1185">Reference proteome</keyword>
<proteinExistence type="predicted"/>
<protein>
    <submittedName>
        <fullName evidence="2">Cardiolipin synthase B</fullName>
    </submittedName>
</protein>
<accession>A0A2P7NU03</accession>
<dbReference type="GO" id="GO:0032049">
    <property type="term" value="P:cardiolipin biosynthetic process"/>
    <property type="evidence" value="ECO:0007669"/>
    <property type="project" value="UniProtKB-ARBA"/>
</dbReference>
<sequence length="148" mass="16643">ITNAYFVPDPQLIKALVDAAGRDVDVRLMLPGHSDSSIAFHAGRSHYSELLKGGVKIYERQGTVLHAKTALIDSIWSCVGSSNLDWRSAMDNDEINAVILGYDFAEQMEAVYFQDIANSNPIELEKWEHRSIFSRLKETMARLLGRFV</sequence>
<dbReference type="CDD" id="cd09159">
    <property type="entry name" value="PLDc_ybhO_like_2"/>
    <property type="match status" value="1"/>
</dbReference>
<dbReference type="PANTHER" id="PTHR21248:SF22">
    <property type="entry name" value="PHOSPHOLIPASE D"/>
    <property type="match status" value="1"/>
</dbReference>
<dbReference type="EMBL" id="PXXU01000031">
    <property type="protein sequence ID" value="PSJ16947.1"/>
    <property type="molecule type" value="Genomic_DNA"/>
</dbReference>
<dbReference type="SUPFAM" id="SSF56024">
    <property type="entry name" value="Phospholipase D/nuclease"/>
    <property type="match status" value="1"/>
</dbReference>
<reference evidence="2 3" key="1">
    <citation type="submission" date="2018-03" db="EMBL/GenBank/DDBJ databases">
        <title>Draft genome of Nitrosomonas supralitoralis APG5.</title>
        <authorList>
            <person name="Urakawa H."/>
            <person name="Lopez J.V."/>
        </authorList>
    </citation>
    <scope>NUCLEOTIDE SEQUENCE [LARGE SCALE GENOMIC DNA]</scope>
    <source>
        <strain evidence="2 3">APG5</strain>
    </source>
</reference>
<dbReference type="GO" id="GO:0030572">
    <property type="term" value="F:phosphatidyltransferase activity"/>
    <property type="evidence" value="ECO:0007669"/>
    <property type="project" value="UniProtKB-ARBA"/>
</dbReference>
<dbReference type="InterPro" id="IPR025202">
    <property type="entry name" value="PLD-like_dom"/>
</dbReference>
<dbReference type="RefSeq" id="WP_242447255.1">
    <property type="nucleotide sequence ID" value="NZ_PXXU01000031.1"/>
</dbReference>
<dbReference type="Proteomes" id="UP000241912">
    <property type="component" value="Unassembled WGS sequence"/>
</dbReference>
<gene>
    <name evidence="2" type="ORF">C7H79_10625</name>
</gene>
<dbReference type="Gene3D" id="3.30.870.10">
    <property type="entry name" value="Endonuclease Chain A"/>
    <property type="match status" value="1"/>
</dbReference>
<evidence type="ECO:0000259" key="1">
    <source>
        <dbReference type="PROSITE" id="PS50035"/>
    </source>
</evidence>
<dbReference type="PROSITE" id="PS50035">
    <property type="entry name" value="PLD"/>
    <property type="match status" value="1"/>
</dbReference>
<organism evidence="2 3">
    <name type="scientific">Nitrosomonas supralitoralis</name>
    <dbReference type="NCBI Taxonomy" id="2116706"/>
    <lineage>
        <taxon>Bacteria</taxon>
        <taxon>Pseudomonadati</taxon>
        <taxon>Pseudomonadota</taxon>
        <taxon>Betaproteobacteria</taxon>
        <taxon>Nitrosomonadales</taxon>
        <taxon>Nitrosomonadaceae</taxon>
        <taxon>Nitrosomonas</taxon>
    </lineage>
</organism>
<evidence type="ECO:0000313" key="2">
    <source>
        <dbReference type="EMBL" id="PSJ16947.1"/>
    </source>
</evidence>
<name>A0A2P7NU03_9PROT</name>
<comment type="caution">
    <text evidence="2">The sequence shown here is derived from an EMBL/GenBank/DDBJ whole genome shotgun (WGS) entry which is preliminary data.</text>
</comment>
<feature type="domain" description="PLD phosphodiesterase" evidence="1">
    <location>
        <begin position="61"/>
        <end position="88"/>
    </location>
</feature>
<dbReference type="SMART" id="SM00155">
    <property type="entry name" value="PLDc"/>
    <property type="match status" value="1"/>
</dbReference>
<evidence type="ECO:0000313" key="3">
    <source>
        <dbReference type="Proteomes" id="UP000241912"/>
    </source>
</evidence>